<dbReference type="RefSeq" id="WP_210973672.1">
    <property type="nucleotide sequence ID" value="NZ_JAGPXE010000022.1"/>
</dbReference>
<evidence type="ECO:0000256" key="1">
    <source>
        <dbReference type="ARBA" id="ARBA00008857"/>
    </source>
</evidence>
<keyword evidence="3" id="KW-0238">DNA-binding</keyword>
<evidence type="ECO:0000313" key="8">
    <source>
        <dbReference type="Proteomes" id="UP000674084"/>
    </source>
</evidence>
<evidence type="ECO:0000256" key="4">
    <source>
        <dbReference type="ARBA" id="ARBA00023172"/>
    </source>
</evidence>
<dbReference type="InterPro" id="IPR010998">
    <property type="entry name" value="Integrase_recombinase_N"/>
</dbReference>
<sequence length="449" mass="51251">MGYCKQRLNRQGHARYTAYYWDLRGRARSAGTFSRKRDAERAWRRAEAETTEGRFVDLASGRQRFGRYVTDTWLPNHTIELNTRQGYEQIITKYLLPGFATMRMNEILPTHIRDHLRQLADDGATAHTLARCKTVLSAIFTTALNDRIVVFHPCSGVTTPAVPKRPLRILTPAEYDALHAALAAARWQLLADLALETGIRWGELAELRTHDLHPASRVLTISRAVVELNQPNTDGTRFVVKHYPKNTEYRQLHLTTELTTALQHHITQHDLVADDLLFGTPTMTPNTHTPSTTPAPAGHGTATRYNTGCRCQHCRTAIATYRHHRRAHGHDRPTRHRRIRHDQHLDRGWFRKNIWYHALADAGLTHPVRIHDLRHTNASWMLAGGADLETIRERLGHRSLRATERYLHTLPHTHNTALTALHRTRTCPPSTPRTGQLTVTNPTPQKTKS</sequence>
<name>A0ABS5DQS4_9PSEU</name>
<reference evidence="7 8" key="1">
    <citation type="submission" date="2021-04" db="EMBL/GenBank/DDBJ databases">
        <title>Whole-genome sequencing of Saccharopolyspora endophytica KCTC 19397.</title>
        <authorList>
            <person name="Ay H."/>
            <person name="Saygin H."/>
            <person name="Sahin N."/>
        </authorList>
    </citation>
    <scope>NUCLEOTIDE SEQUENCE [LARGE SCALE GENOMIC DNA]</scope>
    <source>
        <strain evidence="7 8">KCTC 19397</strain>
    </source>
</reference>
<keyword evidence="2" id="KW-0229">DNA integration</keyword>
<dbReference type="InterPro" id="IPR013762">
    <property type="entry name" value="Integrase-like_cat_sf"/>
</dbReference>
<dbReference type="InterPro" id="IPR011010">
    <property type="entry name" value="DNA_brk_join_enz"/>
</dbReference>
<dbReference type="Pfam" id="PF00589">
    <property type="entry name" value="Phage_integrase"/>
    <property type="match status" value="1"/>
</dbReference>
<dbReference type="PANTHER" id="PTHR30349">
    <property type="entry name" value="PHAGE INTEGRASE-RELATED"/>
    <property type="match status" value="1"/>
</dbReference>
<keyword evidence="8" id="KW-1185">Reference proteome</keyword>
<dbReference type="InterPro" id="IPR050090">
    <property type="entry name" value="Tyrosine_recombinase_XerCD"/>
</dbReference>
<evidence type="ECO:0000256" key="2">
    <source>
        <dbReference type="ARBA" id="ARBA00022908"/>
    </source>
</evidence>
<feature type="compositionally biased region" description="Polar residues" evidence="5">
    <location>
        <begin position="435"/>
        <end position="449"/>
    </location>
</feature>
<evidence type="ECO:0000256" key="3">
    <source>
        <dbReference type="ARBA" id="ARBA00023125"/>
    </source>
</evidence>
<evidence type="ECO:0000313" key="7">
    <source>
        <dbReference type="EMBL" id="MBQ0928669.1"/>
    </source>
</evidence>
<dbReference type="InterPro" id="IPR002104">
    <property type="entry name" value="Integrase_catalytic"/>
</dbReference>
<evidence type="ECO:0000256" key="5">
    <source>
        <dbReference type="SAM" id="MobiDB-lite"/>
    </source>
</evidence>
<proteinExistence type="inferred from homology"/>
<organism evidence="7 8">
    <name type="scientific">Saccharopolyspora endophytica</name>
    <dbReference type="NCBI Taxonomy" id="543886"/>
    <lineage>
        <taxon>Bacteria</taxon>
        <taxon>Bacillati</taxon>
        <taxon>Actinomycetota</taxon>
        <taxon>Actinomycetes</taxon>
        <taxon>Pseudonocardiales</taxon>
        <taxon>Pseudonocardiaceae</taxon>
        <taxon>Saccharopolyspora</taxon>
    </lineage>
</organism>
<gene>
    <name evidence="7" type="ORF">KBO27_32395</name>
</gene>
<evidence type="ECO:0000259" key="6">
    <source>
        <dbReference type="PROSITE" id="PS51898"/>
    </source>
</evidence>
<accession>A0ABS5DQS4</accession>
<dbReference type="PANTHER" id="PTHR30349:SF64">
    <property type="entry name" value="PROPHAGE INTEGRASE INTD-RELATED"/>
    <property type="match status" value="1"/>
</dbReference>
<dbReference type="EMBL" id="JAGPXE010000022">
    <property type="protein sequence ID" value="MBQ0928669.1"/>
    <property type="molecule type" value="Genomic_DNA"/>
</dbReference>
<keyword evidence="4" id="KW-0233">DNA recombination</keyword>
<feature type="domain" description="Tyr recombinase" evidence="6">
    <location>
        <begin position="165"/>
        <end position="420"/>
    </location>
</feature>
<dbReference type="SUPFAM" id="SSF56349">
    <property type="entry name" value="DNA breaking-rejoining enzymes"/>
    <property type="match status" value="2"/>
</dbReference>
<dbReference type="Gene3D" id="1.10.443.10">
    <property type="entry name" value="Intergrase catalytic core"/>
    <property type="match status" value="1"/>
</dbReference>
<dbReference type="InterPro" id="IPR004107">
    <property type="entry name" value="Integrase_SAM-like_N"/>
</dbReference>
<feature type="region of interest" description="Disordered" evidence="5">
    <location>
        <begin position="424"/>
        <end position="449"/>
    </location>
</feature>
<comment type="similarity">
    <text evidence="1">Belongs to the 'phage' integrase family.</text>
</comment>
<comment type="caution">
    <text evidence="7">The sequence shown here is derived from an EMBL/GenBank/DDBJ whole genome shotgun (WGS) entry which is preliminary data.</text>
</comment>
<protein>
    <submittedName>
        <fullName evidence="7">Tyrosine-type recombinase/integrase family protein</fullName>
    </submittedName>
</protein>
<dbReference type="Pfam" id="PF14659">
    <property type="entry name" value="Phage_int_SAM_3"/>
    <property type="match status" value="1"/>
</dbReference>
<dbReference type="Gene3D" id="1.10.150.130">
    <property type="match status" value="1"/>
</dbReference>
<dbReference type="Proteomes" id="UP000674084">
    <property type="component" value="Unassembled WGS sequence"/>
</dbReference>
<dbReference type="PROSITE" id="PS51898">
    <property type="entry name" value="TYR_RECOMBINASE"/>
    <property type="match status" value="1"/>
</dbReference>